<dbReference type="OrthoDB" id="1930928at2759"/>
<comment type="caution">
    <text evidence="3">The sequence shown here is derived from an EMBL/GenBank/DDBJ whole genome shotgun (WGS) entry which is preliminary data.</text>
</comment>
<dbReference type="InterPro" id="IPR025476">
    <property type="entry name" value="Helitron_helicase-like"/>
</dbReference>
<organism evidence="3 4">
    <name type="scientific">Senna tora</name>
    <dbReference type="NCBI Taxonomy" id="362788"/>
    <lineage>
        <taxon>Eukaryota</taxon>
        <taxon>Viridiplantae</taxon>
        <taxon>Streptophyta</taxon>
        <taxon>Embryophyta</taxon>
        <taxon>Tracheophyta</taxon>
        <taxon>Spermatophyta</taxon>
        <taxon>Magnoliopsida</taxon>
        <taxon>eudicotyledons</taxon>
        <taxon>Gunneridae</taxon>
        <taxon>Pentapetalae</taxon>
        <taxon>rosids</taxon>
        <taxon>fabids</taxon>
        <taxon>Fabales</taxon>
        <taxon>Fabaceae</taxon>
        <taxon>Caesalpinioideae</taxon>
        <taxon>Cassia clade</taxon>
        <taxon>Senna</taxon>
    </lineage>
</organism>
<feature type="compositionally biased region" description="Polar residues" evidence="1">
    <location>
        <begin position="83"/>
        <end position="94"/>
    </location>
</feature>
<evidence type="ECO:0000259" key="2">
    <source>
        <dbReference type="Pfam" id="PF14214"/>
    </source>
</evidence>
<evidence type="ECO:0000313" key="4">
    <source>
        <dbReference type="Proteomes" id="UP000634136"/>
    </source>
</evidence>
<keyword evidence="4" id="KW-1185">Reference proteome</keyword>
<sequence length="431" mass="50381">MESQNHTEENQIRQQRRHTYMNTEKRKEYLTRRLASYQATRALRTREQQERLTKIRQQYHSQSTERRQELLSRRRTNYRRRQPTSGDDISTANQSTILLPQNEENSTSITIEHDNTSISRPSVIRRRNNRNSARDFHESIGVTRSHLCAPITCPSCGARFLPHESSDFCCLNGRVSLPLMLVPPELLSIYNDETGVGRHFRQHIRMYNHIFAFTSTGVHLDGDLANGRESVYSFHAQRAIYHMIVDFFLKMESQKFRWVQNNQSKTRVEMYNDLQDSFEAGINISSNIKSCRSKNYPSTFHCWMSRDMGERFQDAMHVVGYYEKPDLFLTMTCNPSWDEIRDLLLLGQIPQDRPDLLSRVFHAKFEGFKDDIFNKGVLGGSNCICIRYRISKERLATAHMLLILGDDHKLNSPDVYHQVVKAEIPLQSDQP</sequence>
<evidence type="ECO:0000313" key="3">
    <source>
        <dbReference type="EMBL" id="KAF7844084.1"/>
    </source>
</evidence>
<feature type="compositionally biased region" description="Basic residues" evidence="1">
    <location>
        <begin position="73"/>
        <end position="82"/>
    </location>
</feature>
<dbReference type="Pfam" id="PF14214">
    <property type="entry name" value="Helitron_like_N"/>
    <property type="match status" value="1"/>
</dbReference>
<evidence type="ECO:0000256" key="1">
    <source>
        <dbReference type="SAM" id="MobiDB-lite"/>
    </source>
</evidence>
<feature type="compositionally biased region" description="Basic and acidic residues" evidence="1">
    <location>
        <begin position="1"/>
        <end position="11"/>
    </location>
</feature>
<dbReference type="Proteomes" id="UP000634136">
    <property type="component" value="Unassembled WGS sequence"/>
</dbReference>
<name>A0A834XGS9_9FABA</name>
<reference evidence="3" key="1">
    <citation type="submission" date="2020-09" db="EMBL/GenBank/DDBJ databases">
        <title>Genome-Enabled Discovery of Anthraquinone Biosynthesis in Senna tora.</title>
        <authorList>
            <person name="Kang S.-H."/>
            <person name="Pandey R.P."/>
            <person name="Lee C.-M."/>
            <person name="Sim J.-S."/>
            <person name="Jeong J.-T."/>
            <person name="Choi B.-S."/>
            <person name="Jung M."/>
            <person name="Ginzburg D."/>
            <person name="Zhao K."/>
            <person name="Won S.Y."/>
            <person name="Oh T.-J."/>
            <person name="Yu Y."/>
            <person name="Kim N.-H."/>
            <person name="Lee O.R."/>
            <person name="Lee T.-H."/>
            <person name="Bashyal P."/>
            <person name="Kim T.-S."/>
            <person name="Lee W.-H."/>
            <person name="Kawkins C."/>
            <person name="Kim C.-K."/>
            <person name="Kim J.S."/>
            <person name="Ahn B.O."/>
            <person name="Rhee S.Y."/>
            <person name="Sohng J.K."/>
        </authorList>
    </citation>
    <scope>NUCLEOTIDE SEQUENCE</scope>
    <source>
        <tissue evidence="3">Leaf</tissue>
    </source>
</reference>
<dbReference type="PANTHER" id="PTHR45786:SF80">
    <property type="entry name" value="HELITRON HELICASE-LIKE DOMAIN-CONTAINING PROTEIN"/>
    <property type="match status" value="1"/>
</dbReference>
<dbReference type="EMBL" id="JAAIUW010000001">
    <property type="protein sequence ID" value="KAF7844084.1"/>
    <property type="molecule type" value="Genomic_DNA"/>
</dbReference>
<accession>A0A834XGS9</accession>
<gene>
    <name evidence="3" type="ORF">G2W53_000989</name>
</gene>
<protein>
    <recommendedName>
        <fullName evidence="2">Helitron helicase-like domain-containing protein</fullName>
    </recommendedName>
</protein>
<dbReference type="PANTHER" id="PTHR45786">
    <property type="entry name" value="DNA BINDING PROTEIN-LIKE"/>
    <property type="match status" value="1"/>
</dbReference>
<feature type="region of interest" description="Disordered" evidence="1">
    <location>
        <begin position="55"/>
        <end position="94"/>
    </location>
</feature>
<feature type="region of interest" description="Disordered" evidence="1">
    <location>
        <begin position="1"/>
        <end position="26"/>
    </location>
</feature>
<proteinExistence type="predicted"/>
<feature type="compositionally biased region" description="Basic and acidic residues" evidence="1">
    <location>
        <begin position="63"/>
        <end position="72"/>
    </location>
</feature>
<dbReference type="AlphaFoldDB" id="A0A834XGS9"/>
<feature type="domain" description="Helitron helicase-like" evidence="2">
    <location>
        <begin position="227"/>
        <end position="402"/>
    </location>
</feature>